<keyword evidence="2" id="KW-1185">Reference proteome</keyword>
<dbReference type="EMBL" id="JAVRHT010000022">
    <property type="protein sequence ID" value="MDT0632123.1"/>
    <property type="molecule type" value="Genomic_DNA"/>
</dbReference>
<proteinExistence type="predicted"/>
<dbReference type="InterPro" id="IPR016541">
    <property type="entry name" value="UCP008505"/>
</dbReference>
<organism evidence="1 2">
    <name type="scientific">Rubrivirga litoralis</name>
    <dbReference type="NCBI Taxonomy" id="3075598"/>
    <lineage>
        <taxon>Bacteria</taxon>
        <taxon>Pseudomonadati</taxon>
        <taxon>Rhodothermota</taxon>
        <taxon>Rhodothermia</taxon>
        <taxon>Rhodothermales</taxon>
        <taxon>Rubricoccaceae</taxon>
        <taxon>Rubrivirga</taxon>
    </lineage>
</organism>
<dbReference type="InterPro" id="IPR036268">
    <property type="entry name" value="ZapD_sf"/>
</dbReference>
<dbReference type="SUPFAM" id="SSF160950">
    <property type="entry name" value="YacF-like"/>
    <property type="match status" value="1"/>
</dbReference>
<protein>
    <submittedName>
        <fullName evidence="1">DUF4411 family protein</fullName>
    </submittedName>
</protein>
<evidence type="ECO:0000313" key="2">
    <source>
        <dbReference type="Proteomes" id="UP001267426"/>
    </source>
</evidence>
<dbReference type="RefSeq" id="WP_311663746.1">
    <property type="nucleotide sequence ID" value="NZ_JAVRHT010000022.1"/>
</dbReference>
<reference evidence="1 2" key="1">
    <citation type="submission" date="2023-09" db="EMBL/GenBank/DDBJ databases">
        <authorList>
            <person name="Rey-Velasco X."/>
        </authorList>
    </citation>
    <scope>NUCLEOTIDE SEQUENCE [LARGE SCALE GENOMIC DNA]</scope>
    <source>
        <strain evidence="1 2">F394</strain>
    </source>
</reference>
<dbReference type="Proteomes" id="UP001267426">
    <property type="component" value="Unassembled WGS sequence"/>
</dbReference>
<evidence type="ECO:0000313" key="1">
    <source>
        <dbReference type="EMBL" id="MDT0632123.1"/>
    </source>
</evidence>
<feature type="non-terminal residue" evidence="1">
    <location>
        <position position="1"/>
    </location>
</feature>
<gene>
    <name evidence="1" type="ORF">RM540_10240</name>
</gene>
<dbReference type="Pfam" id="PF14367">
    <property type="entry name" value="DUF4411"/>
    <property type="match status" value="1"/>
</dbReference>
<comment type="caution">
    <text evidence="1">The sequence shown here is derived from an EMBL/GenBank/DDBJ whole genome shotgun (WGS) entry which is preliminary data.</text>
</comment>
<accession>A0ABU3BS80</accession>
<sequence>NQPVANLYAQMIAWVQANKQFSDAAKAEFASVADGWLAAYAHANSCTIITEEKFIHNIRKRVPIPNVCDEFDIPYTDTFDMLRSLGCQFTS</sequence>
<name>A0ABU3BS80_9BACT</name>